<keyword evidence="4" id="KW-1185">Reference proteome</keyword>
<dbReference type="SUPFAM" id="SSF48726">
    <property type="entry name" value="Immunoglobulin"/>
    <property type="match status" value="2"/>
</dbReference>
<protein>
    <recommendedName>
        <fullName evidence="5">Mucosa-associated lymphoid tissue lymphoma translocation protein 1</fullName>
    </recommendedName>
</protein>
<dbReference type="InterPro" id="IPR001309">
    <property type="entry name" value="Pept_C14_p20"/>
</dbReference>
<dbReference type="GO" id="GO:0004197">
    <property type="term" value="F:cysteine-type endopeptidase activity"/>
    <property type="evidence" value="ECO:0007669"/>
    <property type="project" value="InterPro"/>
</dbReference>
<dbReference type="Gene3D" id="1.10.533.10">
    <property type="entry name" value="Death Domain, Fas"/>
    <property type="match status" value="1"/>
</dbReference>
<dbReference type="PROSITE" id="PS50208">
    <property type="entry name" value="CASPASE_P20"/>
    <property type="match status" value="1"/>
</dbReference>
<dbReference type="Pfam" id="PF13927">
    <property type="entry name" value="Ig_3"/>
    <property type="match status" value="2"/>
</dbReference>
<evidence type="ECO:0008006" key="5">
    <source>
        <dbReference type="Google" id="ProtNLM"/>
    </source>
</evidence>
<organism evidence="3 4">
    <name type="scientific">Lasius platythorax</name>
    <dbReference type="NCBI Taxonomy" id="488582"/>
    <lineage>
        <taxon>Eukaryota</taxon>
        <taxon>Metazoa</taxon>
        <taxon>Ecdysozoa</taxon>
        <taxon>Arthropoda</taxon>
        <taxon>Hexapoda</taxon>
        <taxon>Insecta</taxon>
        <taxon>Pterygota</taxon>
        <taxon>Neoptera</taxon>
        <taxon>Endopterygota</taxon>
        <taxon>Hymenoptera</taxon>
        <taxon>Apocrita</taxon>
        <taxon>Aculeata</taxon>
        <taxon>Formicoidea</taxon>
        <taxon>Formicidae</taxon>
        <taxon>Formicinae</taxon>
        <taxon>Lasius</taxon>
        <taxon>Lasius</taxon>
    </lineage>
</organism>
<dbReference type="InterPro" id="IPR052039">
    <property type="entry name" value="Caspase-related_regulators"/>
</dbReference>
<feature type="domain" description="Ig-like" evidence="2">
    <location>
        <begin position="102"/>
        <end position="190"/>
    </location>
</feature>
<evidence type="ECO:0000259" key="2">
    <source>
        <dbReference type="PROSITE" id="PS50835"/>
    </source>
</evidence>
<dbReference type="GO" id="GO:0006508">
    <property type="term" value="P:proteolysis"/>
    <property type="evidence" value="ECO:0007669"/>
    <property type="project" value="InterPro"/>
</dbReference>
<name>A0AAV2P770_9HYME</name>
<dbReference type="InterPro" id="IPR007110">
    <property type="entry name" value="Ig-like_dom"/>
</dbReference>
<accession>A0AAV2P770</accession>
<evidence type="ECO:0000259" key="1">
    <source>
        <dbReference type="PROSITE" id="PS50208"/>
    </source>
</evidence>
<dbReference type="InterPro" id="IPR003598">
    <property type="entry name" value="Ig_sub2"/>
</dbReference>
<dbReference type="InterPro" id="IPR003599">
    <property type="entry name" value="Ig_sub"/>
</dbReference>
<dbReference type="PANTHER" id="PTHR22576:SF37">
    <property type="entry name" value="MUCOSA-ASSOCIATED LYMPHOID TISSUE LYMPHOMA TRANSLOCATION PROTEIN 1"/>
    <property type="match status" value="1"/>
</dbReference>
<dbReference type="Gene3D" id="3.40.50.1460">
    <property type="match status" value="1"/>
</dbReference>
<dbReference type="SUPFAM" id="SSF52129">
    <property type="entry name" value="Caspase-like"/>
    <property type="match status" value="1"/>
</dbReference>
<feature type="domain" description="Caspase family p20" evidence="1">
    <location>
        <begin position="292"/>
        <end position="369"/>
    </location>
</feature>
<dbReference type="InterPro" id="IPR011600">
    <property type="entry name" value="Pept_C14_caspase"/>
</dbReference>
<proteinExistence type="predicted"/>
<dbReference type="InterPro" id="IPR013783">
    <property type="entry name" value="Ig-like_fold"/>
</dbReference>
<dbReference type="Gene3D" id="2.60.40.10">
    <property type="entry name" value="Immunoglobulins"/>
    <property type="match status" value="2"/>
</dbReference>
<dbReference type="InterPro" id="IPR029030">
    <property type="entry name" value="Caspase-like_dom_sf"/>
</dbReference>
<dbReference type="InterPro" id="IPR011029">
    <property type="entry name" value="DEATH-like_dom_sf"/>
</dbReference>
<dbReference type="SMART" id="SM00408">
    <property type="entry name" value="IGc2"/>
    <property type="match status" value="2"/>
</dbReference>
<dbReference type="SMART" id="SM00409">
    <property type="entry name" value="IG"/>
    <property type="match status" value="2"/>
</dbReference>
<dbReference type="PROSITE" id="PS50835">
    <property type="entry name" value="IG_LIKE"/>
    <property type="match status" value="2"/>
</dbReference>
<evidence type="ECO:0000313" key="3">
    <source>
        <dbReference type="EMBL" id="CAL1688790.1"/>
    </source>
</evidence>
<feature type="domain" description="Ig-like" evidence="2">
    <location>
        <begin position="201"/>
        <end position="277"/>
    </location>
</feature>
<dbReference type="SUPFAM" id="SSF47986">
    <property type="entry name" value="DEATH domain"/>
    <property type="match status" value="1"/>
</dbReference>
<dbReference type="InterPro" id="IPR036179">
    <property type="entry name" value="Ig-like_dom_sf"/>
</dbReference>
<dbReference type="AlphaFoldDB" id="A0AAV2P770"/>
<sequence length="648" mass="73636">MAKIDEDMSLDHIPPAIYKELVNELNKNSNWQVLAYHVAEELEYQWNSWLQSLEQNISTTKTPADNLLFELNVKMCTVGILCTLLRDCELGSVLSVLHHPEPSIIVKHPSDGMECKSLKIPFGQHLYLSCKATGIPPPSYQWCHNNIELQGQQSHELDIIINSCNQAGEYNCKISQVTKDGKAVNSVLLTKSVFVDISHIPVVIQQQPSTFLEIKEGEDFTIKCIAQGHPKPCYQWFRDNTRLEGETSNVLHIKQFNSKYEGKYHCYISNGVNEVITQRTHVMMDLPREKASAKIALIIANDDYENHKCLETPKNDAAKISNLLKEIGFKVICLVNLSLEQMRNAMKVFSEVLTEGVYGLFYYAGHGFKMQESYMLAIDAPASYLRKDAICESELLAMLLQNDPTLLVAILDMCQTVPPKECNPDIHNEIPKIEEYKSRKNLRNLVQAYSTSSHRPSYERTNSKYGLYAMHLSKYISKNIPVVKVFEEVGKSIDKLLKGTERNQIPIFALTITKPFRLTDAIYTREALSMLNNLNNLIAFSNKSFEISFKKVGIAAKVTISLFMEPYLNVIKVSVCNLEDLEVNFFNYEATKPNNLFQVMGSKHECRIHNPQICQGLVVAISKNGTRIDVTLLDIQNYIPLILKRINN</sequence>
<dbReference type="Proteomes" id="UP001497644">
    <property type="component" value="Chromosome 9"/>
</dbReference>
<dbReference type="PANTHER" id="PTHR22576">
    <property type="entry name" value="MUCOSA ASSOCIATED LYMPHOID TISSUE LYMPHOMA TRANSLOCATION PROTEIN 1/PARACASPASE"/>
    <property type="match status" value="1"/>
</dbReference>
<dbReference type="Pfam" id="PF00656">
    <property type="entry name" value="Peptidase_C14"/>
    <property type="match status" value="1"/>
</dbReference>
<dbReference type="EMBL" id="OZ034832">
    <property type="protein sequence ID" value="CAL1688790.1"/>
    <property type="molecule type" value="Genomic_DNA"/>
</dbReference>
<reference evidence="3" key="1">
    <citation type="submission" date="2024-04" db="EMBL/GenBank/DDBJ databases">
        <authorList>
            <consortium name="Molecular Ecology Group"/>
        </authorList>
    </citation>
    <scope>NUCLEOTIDE SEQUENCE</scope>
</reference>
<gene>
    <name evidence="3" type="ORF">LPLAT_LOCUS13841</name>
</gene>
<evidence type="ECO:0000313" key="4">
    <source>
        <dbReference type="Proteomes" id="UP001497644"/>
    </source>
</evidence>